<keyword evidence="2" id="KW-0805">Transcription regulation</keyword>
<dbReference type="Pfam" id="PF13693">
    <property type="entry name" value="HTH_35"/>
    <property type="match status" value="1"/>
</dbReference>
<dbReference type="RefSeq" id="WP_084745841.1">
    <property type="nucleotide sequence ID" value="NZ_CP013002.1"/>
</dbReference>
<dbReference type="OrthoDB" id="5405994at2"/>
<gene>
    <name evidence="6" type="ORF">AQ619_07305</name>
</gene>
<organism evidence="6 7">
    <name type="scientific">Caulobacter henricii</name>
    <dbReference type="NCBI Taxonomy" id="69395"/>
    <lineage>
        <taxon>Bacteria</taxon>
        <taxon>Pseudomonadati</taxon>
        <taxon>Pseudomonadota</taxon>
        <taxon>Alphaproteobacteria</taxon>
        <taxon>Caulobacterales</taxon>
        <taxon>Caulobacteraceae</taxon>
        <taxon>Caulobacter</taxon>
    </lineage>
</organism>
<evidence type="ECO:0000313" key="6">
    <source>
        <dbReference type="EMBL" id="ALL13175.1"/>
    </source>
</evidence>
<evidence type="ECO:0000256" key="1">
    <source>
        <dbReference type="ARBA" id="ARBA00006157"/>
    </source>
</evidence>
<keyword evidence="7" id="KW-1185">Reference proteome</keyword>
<keyword evidence="3" id="KW-0238">DNA-binding</keyword>
<dbReference type="InterPro" id="IPR038722">
    <property type="entry name" value="Ner_HTH_dom"/>
</dbReference>
<evidence type="ECO:0000313" key="7">
    <source>
        <dbReference type="Proteomes" id="UP000056905"/>
    </source>
</evidence>
<evidence type="ECO:0000256" key="3">
    <source>
        <dbReference type="ARBA" id="ARBA00023125"/>
    </source>
</evidence>
<evidence type="ECO:0000256" key="2">
    <source>
        <dbReference type="ARBA" id="ARBA00023015"/>
    </source>
</evidence>
<dbReference type="STRING" id="69395.AQ619_07305"/>
<keyword evidence="4" id="KW-0804">Transcription</keyword>
<dbReference type="Proteomes" id="UP000056905">
    <property type="component" value="Chromosome"/>
</dbReference>
<comment type="similarity">
    <text evidence="1">Belongs to the ner transcriptional regulatory family.</text>
</comment>
<dbReference type="SUPFAM" id="SSF47413">
    <property type="entry name" value="lambda repressor-like DNA-binding domains"/>
    <property type="match status" value="1"/>
</dbReference>
<evidence type="ECO:0000259" key="5">
    <source>
        <dbReference type="Pfam" id="PF13693"/>
    </source>
</evidence>
<proteinExistence type="inferred from homology"/>
<dbReference type="AlphaFoldDB" id="A0A0P0NYF6"/>
<reference evidence="6 7" key="1">
    <citation type="submission" date="2015-10" db="EMBL/GenBank/DDBJ databases">
        <title>Conservation of the essential genome among Caulobacter and Brevundimonas species.</title>
        <authorList>
            <person name="Scott D."/>
            <person name="Ely B."/>
        </authorList>
    </citation>
    <scope>NUCLEOTIDE SEQUENCE [LARGE SCALE GENOMIC DNA]</scope>
    <source>
        <strain evidence="6 7">CB4</strain>
    </source>
</reference>
<dbReference type="GO" id="GO:0003677">
    <property type="term" value="F:DNA binding"/>
    <property type="evidence" value="ECO:0007669"/>
    <property type="project" value="UniProtKB-KW"/>
</dbReference>
<protein>
    <recommendedName>
        <fullName evidence="5">Ner winged helix-turn-helix DNA-binding domain-containing protein</fullName>
    </recommendedName>
</protein>
<sequence>MVVNEERHAEIKAALHSRGLSLGAIARSEKVATTTVSLVSRGHGRSRRLEQAIAQALDVSPEQLWPERYSR</sequence>
<feature type="domain" description="Ner winged helix-turn-helix DNA-binding" evidence="5">
    <location>
        <begin position="8"/>
        <end position="70"/>
    </location>
</feature>
<dbReference type="Gene3D" id="1.10.260.40">
    <property type="entry name" value="lambda repressor-like DNA-binding domains"/>
    <property type="match status" value="1"/>
</dbReference>
<accession>A0A0P0NYF6</accession>
<dbReference type="KEGG" id="chq:AQ619_07305"/>
<evidence type="ECO:0000256" key="4">
    <source>
        <dbReference type="ARBA" id="ARBA00023163"/>
    </source>
</evidence>
<dbReference type="InterPro" id="IPR010982">
    <property type="entry name" value="Lambda_DNA-bd_dom_sf"/>
</dbReference>
<dbReference type="EMBL" id="CP013002">
    <property type="protein sequence ID" value="ALL13175.1"/>
    <property type="molecule type" value="Genomic_DNA"/>
</dbReference>
<name>A0A0P0NYF6_9CAUL</name>